<dbReference type="Pfam" id="PF08005">
    <property type="entry name" value="PHR"/>
    <property type="match status" value="1"/>
</dbReference>
<dbReference type="InterPro" id="IPR000210">
    <property type="entry name" value="BTB/POZ_dom"/>
</dbReference>
<sequence length="348" mass="39215">MSCSEPSSSSRCVQPPQEQPSEAEVSKLETAIEEFNVGAHGFQSVLSNLILGVEAEREDLRKAREQLLKEREAFENETRRVQQVYSNSDQITLNVGGHKFTTTVATLQLAPPPSLFSAMFSGRHVLKPDETGCYFIDRDGRHFHDILNFLRDGQFSYPVEGADYKYLMELRAEAEFYGLIGLVEQIDRYPYSLTRVHRASTMNLQDSWMYEDGQDEIVFKVDRPCQILGVGLCGTDGAYTVELELVEVDPLDFSIEICRIAEGAQSFTRSDMNDQQIVRMMLDSPAALTADKHYMLSALIKGTESFCCEECLDVVIGGGIRVTFLAWESPNGTTQERGQFPELYIRPL</sequence>
<keyword evidence="7" id="KW-0813">Transport</keyword>
<evidence type="ECO:0000259" key="6">
    <source>
        <dbReference type="PROSITE" id="PS50097"/>
    </source>
</evidence>
<evidence type="ECO:0000256" key="4">
    <source>
        <dbReference type="SAM" id="Coils"/>
    </source>
</evidence>
<dbReference type="Gene3D" id="2.60.120.820">
    <property type="entry name" value="PHR domain"/>
    <property type="match status" value="1"/>
</dbReference>
<keyword evidence="7" id="KW-0407">Ion channel</keyword>
<dbReference type="Gene3D" id="3.30.710.10">
    <property type="entry name" value="Potassium Channel Kv1.1, Chain A"/>
    <property type="match status" value="1"/>
</dbReference>
<feature type="compositionally biased region" description="Low complexity" evidence="5">
    <location>
        <begin position="1"/>
        <end position="10"/>
    </location>
</feature>
<evidence type="ECO:0000256" key="5">
    <source>
        <dbReference type="SAM" id="MobiDB-lite"/>
    </source>
</evidence>
<feature type="region of interest" description="Disordered" evidence="5">
    <location>
        <begin position="1"/>
        <end position="24"/>
    </location>
</feature>
<evidence type="ECO:0000256" key="1">
    <source>
        <dbReference type="ARBA" id="ARBA00004496"/>
    </source>
</evidence>
<dbReference type="EMBL" id="GBEZ01018523">
    <property type="protein sequence ID" value="JAC67918.1"/>
    <property type="molecule type" value="Transcribed_RNA"/>
</dbReference>
<comment type="pathway">
    <text evidence="2">Protein modification; protein ubiquitination.</text>
</comment>
<dbReference type="GO" id="GO:0051260">
    <property type="term" value="P:protein homooligomerization"/>
    <property type="evidence" value="ECO:0007669"/>
    <property type="project" value="InterPro"/>
</dbReference>
<dbReference type="InterPro" id="IPR012983">
    <property type="entry name" value="PHR"/>
</dbReference>
<evidence type="ECO:0000256" key="3">
    <source>
        <dbReference type="ARBA" id="ARBA00022490"/>
    </source>
</evidence>
<dbReference type="PANTHER" id="PTHR11145">
    <property type="entry name" value="BTB/POZ DOMAIN-CONTAINING ADAPTER FOR CUL3-MEDIATED RHOA DEGRADATION PROTEIN FAMILY MEMBER"/>
    <property type="match status" value="1"/>
</dbReference>
<reference evidence="7" key="1">
    <citation type="submission" date="2014-05" db="EMBL/GenBank/DDBJ databases">
        <title>The transcriptome of the halophilic microalga Tetraselmis sp. GSL018 isolated from the Great Salt Lake, Utah.</title>
        <authorList>
            <person name="Jinkerson R.E."/>
            <person name="D'Adamo S."/>
            <person name="Posewitz M.C."/>
        </authorList>
    </citation>
    <scope>NUCLEOTIDE SEQUENCE</scope>
    <source>
        <strain evidence="7">GSL018</strain>
    </source>
</reference>
<evidence type="ECO:0000256" key="2">
    <source>
        <dbReference type="ARBA" id="ARBA00004906"/>
    </source>
</evidence>
<dbReference type="PROSITE" id="PS50097">
    <property type="entry name" value="BTB"/>
    <property type="match status" value="1"/>
</dbReference>
<keyword evidence="3" id="KW-0963">Cytoplasm</keyword>
<dbReference type="PANTHER" id="PTHR11145:SF8">
    <property type="entry name" value="RE57120P"/>
    <property type="match status" value="1"/>
</dbReference>
<dbReference type="InterPro" id="IPR045068">
    <property type="entry name" value="BACURD1-3"/>
</dbReference>
<dbReference type="SUPFAM" id="SSF54695">
    <property type="entry name" value="POZ domain"/>
    <property type="match status" value="1"/>
</dbReference>
<dbReference type="GO" id="GO:0005737">
    <property type="term" value="C:cytoplasm"/>
    <property type="evidence" value="ECO:0007669"/>
    <property type="project" value="UniProtKB-SubCell"/>
</dbReference>
<keyword evidence="7" id="KW-0406">Ion transport</keyword>
<feature type="coiled-coil region" evidence="4">
    <location>
        <begin position="46"/>
        <end position="84"/>
    </location>
</feature>
<gene>
    <name evidence="7" type="ORF">TSPGSL018_9936</name>
</gene>
<comment type="subcellular location">
    <subcellularLocation>
        <location evidence="1">Cytoplasm</location>
    </subcellularLocation>
</comment>
<dbReference type="InterPro" id="IPR038648">
    <property type="entry name" value="PHR_sf"/>
</dbReference>
<dbReference type="InterPro" id="IPR003131">
    <property type="entry name" value="T1-type_BTB"/>
</dbReference>
<dbReference type="InterPro" id="IPR011333">
    <property type="entry name" value="SKP1/BTB/POZ_sf"/>
</dbReference>
<evidence type="ECO:0000313" key="7">
    <source>
        <dbReference type="EMBL" id="JAC67918.1"/>
    </source>
</evidence>
<feature type="domain" description="BTB" evidence="6">
    <location>
        <begin position="89"/>
        <end position="159"/>
    </location>
</feature>
<dbReference type="GO" id="GO:0034220">
    <property type="term" value="P:monoatomic ion transmembrane transport"/>
    <property type="evidence" value="ECO:0007669"/>
    <property type="project" value="UniProtKB-KW"/>
</dbReference>
<proteinExistence type="predicted"/>
<dbReference type="AlphaFoldDB" id="A0A061R7F2"/>
<accession>A0A061R7F2</accession>
<keyword evidence="4" id="KW-0175">Coiled coil</keyword>
<dbReference type="Pfam" id="PF02214">
    <property type="entry name" value="BTB_2"/>
    <property type="match status" value="1"/>
</dbReference>
<dbReference type="SMART" id="SM00225">
    <property type="entry name" value="BTB"/>
    <property type="match status" value="1"/>
</dbReference>
<organism evidence="7">
    <name type="scientific">Tetraselmis sp. GSL018</name>
    <dbReference type="NCBI Taxonomy" id="582737"/>
    <lineage>
        <taxon>Eukaryota</taxon>
        <taxon>Viridiplantae</taxon>
        <taxon>Chlorophyta</taxon>
        <taxon>core chlorophytes</taxon>
        <taxon>Chlorodendrophyceae</taxon>
        <taxon>Chlorodendrales</taxon>
        <taxon>Chlorodendraceae</taxon>
        <taxon>Tetraselmis</taxon>
    </lineage>
</organism>
<name>A0A061R7F2_9CHLO</name>
<protein>
    <submittedName>
        <fullName evidence="7">K+ channel tetramerization subfamily protein</fullName>
    </submittedName>
</protein>